<reference evidence="5 6" key="1">
    <citation type="submission" date="2024-09" db="EMBL/GenBank/DDBJ databases">
        <authorList>
            <person name="Sun Q."/>
            <person name="Mori K."/>
        </authorList>
    </citation>
    <scope>NUCLEOTIDE SEQUENCE [LARGE SCALE GENOMIC DNA]</scope>
    <source>
        <strain evidence="5 6">CCM 7468</strain>
    </source>
</reference>
<dbReference type="InterPro" id="IPR036390">
    <property type="entry name" value="WH_DNA-bd_sf"/>
</dbReference>
<dbReference type="InterPro" id="IPR000835">
    <property type="entry name" value="HTH_MarR-typ"/>
</dbReference>
<name>A0ABV6IK39_9PROT</name>
<organism evidence="5 6">
    <name type="scientific">Muricoccus vinaceus</name>
    <dbReference type="NCBI Taxonomy" id="424704"/>
    <lineage>
        <taxon>Bacteria</taxon>
        <taxon>Pseudomonadati</taxon>
        <taxon>Pseudomonadota</taxon>
        <taxon>Alphaproteobacteria</taxon>
        <taxon>Acetobacterales</taxon>
        <taxon>Roseomonadaceae</taxon>
        <taxon>Muricoccus</taxon>
    </lineage>
</organism>
<evidence type="ECO:0000256" key="3">
    <source>
        <dbReference type="ARBA" id="ARBA00023163"/>
    </source>
</evidence>
<protein>
    <submittedName>
        <fullName evidence="5">MarR family winged helix-turn-helix transcriptional regulator</fullName>
    </submittedName>
</protein>
<evidence type="ECO:0000313" key="5">
    <source>
        <dbReference type="EMBL" id="MFC0383952.1"/>
    </source>
</evidence>
<comment type="caution">
    <text evidence="5">The sequence shown here is derived from an EMBL/GenBank/DDBJ whole genome shotgun (WGS) entry which is preliminary data.</text>
</comment>
<keyword evidence="3" id="KW-0804">Transcription</keyword>
<evidence type="ECO:0000256" key="2">
    <source>
        <dbReference type="ARBA" id="ARBA00023125"/>
    </source>
</evidence>
<dbReference type="RefSeq" id="WP_377047961.1">
    <property type="nucleotide sequence ID" value="NZ_JBHLVZ010000001.1"/>
</dbReference>
<sequence>MALKAEFVMALRRVTQRWRTRWDAELRDSGQTLGRARALMLLWEAGGGEMQRDLAGQLSVEHPTLVRLLDGLERQGLIRRDPVPGHGRANRIVLTEAAAPVVEAVNTASEALRERVLHSIPSGDLETALRVLQRIAANLDAMDAVQAAGATRPPEAES</sequence>
<dbReference type="Pfam" id="PF01047">
    <property type="entry name" value="MarR"/>
    <property type="match status" value="1"/>
</dbReference>
<keyword evidence="6" id="KW-1185">Reference proteome</keyword>
<dbReference type="Gene3D" id="1.10.10.10">
    <property type="entry name" value="Winged helix-like DNA-binding domain superfamily/Winged helix DNA-binding domain"/>
    <property type="match status" value="1"/>
</dbReference>
<evidence type="ECO:0000259" key="4">
    <source>
        <dbReference type="PROSITE" id="PS50995"/>
    </source>
</evidence>
<dbReference type="SUPFAM" id="SSF46785">
    <property type="entry name" value="Winged helix' DNA-binding domain"/>
    <property type="match status" value="1"/>
</dbReference>
<dbReference type="PROSITE" id="PS50995">
    <property type="entry name" value="HTH_MARR_2"/>
    <property type="match status" value="1"/>
</dbReference>
<dbReference type="PRINTS" id="PR00598">
    <property type="entry name" value="HTHMARR"/>
</dbReference>
<proteinExistence type="predicted"/>
<gene>
    <name evidence="5" type="ORF">ACFFIC_00120</name>
</gene>
<feature type="domain" description="HTH marR-type" evidence="4">
    <location>
        <begin position="4"/>
        <end position="137"/>
    </location>
</feature>
<keyword evidence="2" id="KW-0238">DNA-binding</keyword>
<dbReference type="InterPro" id="IPR036388">
    <property type="entry name" value="WH-like_DNA-bd_sf"/>
</dbReference>
<dbReference type="PANTHER" id="PTHR33164:SF64">
    <property type="entry name" value="TRANSCRIPTIONAL REGULATOR SLYA"/>
    <property type="match status" value="1"/>
</dbReference>
<keyword evidence="1" id="KW-0805">Transcription regulation</keyword>
<evidence type="ECO:0000313" key="6">
    <source>
        <dbReference type="Proteomes" id="UP001589789"/>
    </source>
</evidence>
<evidence type="ECO:0000256" key="1">
    <source>
        <dbReference type="ARBA" id="ARBA00023015"/>
    </source>
</evidence>
<dbReference type="SMART" id="SM00347">
    <property type="entry name" value="HTH_MARR"/>
    <property type="match status" value="1"/>
</dbReference>
<dbReference type="PANTHER" id="PTHR33164">
    <property type="entry name" value="TRANSCRIPTIONAL REGULATOR, MARR FAMILY"/>
    <property type="match status" value="1"/>
</dbReference>
<dbReference type="InterPro" id="IPR039422">
    <property type="entry name" value="MarR/SlyA-like"/>
</dbReference>
<dbReference type="Proteomes" id="UP001589789">
    <property type="component" value="Unassembled WGS sequence"/>
</dbReference>
<dbReference type="EMBL" id="JBHLVZ010000001">
    <property type="protein sequence ID" value="MFC0383952.1"/>
    <property type="molecule type" value="Genomic_DNA"/>
</dbReference>
<accession>A0ABV6IK39</accession>